<evidence type="ECO:0000256" key="3">
    <source>
        <dbReference type="ARBA" id="ARBA00022801"/>
    </source>
</evidence>
<dbReference type="InterPro" id="IPR016035">
    <property type="entry name" value="Acyl_Trfase/lysoPLipase"/>
</dbReference>
<evidence type="ECO:0000256" key="1">
    <source>
        <dbReference type="ARBA" id="ARBA00005254"/>
    </source>
</evidence>
<dbReference type="SUPFAM" id="SSF51735">
    <property type="entry name" value="NAD(P)-binding Rossmann-fold domains"/>
    <property type="match status" value="1"/>
</dbReference>
<evidence type="ECO:0000256" key="4">
    <source>
        <dbReference type="ARBA" id="ARBA00022857"/>
    </source>
</evidence>
<keyword evidence="2" id="KW-0808">Transferase</keyword>
<dbReference type="InterPro" id="IPR020841">
    <property type="entry name" value="PKS_Beta-ketoAc_synthase_dom"/>
</dbReference>
<dbReference type="Gene3D" id="3.30.70.250">
    <property type="entry name" value="Malonyl-CoA ACP transacylase, ACP-binding"/>
    <property type="match status" value="1"/>
</dbReference>
<feature type="compositionally biased region" description="Acidic residues" evidence="6">
    <location>
        <begin position="1710"/>
        <end position="1719"/>
    </location>
</feature>
<dbReference type="PANTHER" id="PTHR10982:SF21">
    <property type="entry name" value="FATTY ACID SYNTHASE SUBUNIT BETA"/>
    <property type="match status" value="1"/>
</dbReference>
<dbReference type="InterPro" id="IPR002539">
    <property type="entry name" value="MaoC-like_dom"/>
</dbReference>
<dbReference type="Gene3D" id="3.90.25.70">
    <property type="match status" value="1"/>
</dbReference>
<protein>
    <submittedName>
        <fullName evidence="8">Fatty acid synthase</fullName>
    </submittedName>
</protein>
<dbReference type="GO" id="GO:0005835">
    <property type="term" value="C:fatty acid synthase complex"/>
    <property type="evidence" value="ECO:0007669"/>
    <property type="project" value="InterPro"/>
</dbReference>
<dbReference type="InterPro" id="IPR014043">
    <property type="entry name" value="Acyl_transferase_dom"/>
</dbReference>
<dbReference type="Proteomes" id="UP000281738">
    <property type="component" value="Unassembled WGS sequence"/>
</dbReference>
<dbReference type="Gene3D" id="3.10.129.10">
    <property type="entry name" value="Hotdog Thioesterase"/>
    <property type="match status" value="1"/>
</dbReference>
<dbReference type="InterPro" id="IPR016039">
    <property type="entry name" value="Thiolase-like"/>
</dbReference>
<dbReference type="OrthoDB" id="9808669at2"/>
<feature type="domain" description="Ketosynthase family 3 (KS3)" evidence="7">
    <location>
        <begin position="2502"/>
        <end position="2952"/>
    </location>
</feature>
<evidence type="ECO:0000256" key="5">
    <source>
        <dbReference type="ARBA" id="ARBA00023002"/>
    </source>
</evidence>
<dbReference type="InterPro" id="IPR055118">
    <property type="entry name" value="FAS-like_AT_central"/>
</dbReference>
<dbReference type="GO" id="GO:0016787">
    <property type="term" value="F:hydrolase activity"/>
    <property type="evidence" value="ECO:0007669"/>
    <property type="project" value="UniProtKB-KW"/>
</dbReference>
<dbReference type="SUPFAM" id="SSF54637">
    <property type="entry name" value="Thioesterase/thiol ester dehydrase-isomerase"/>
    <property type="match status" value="1"/>
</dbReference>
<accession>A0A3N2CQW1</accession>
<dbReference type="Gene3D" id="3.20.20.70">
    <property type="entry name" value="Aldolase class I"/>
    <property type="match status" value="1"/>
</dbReference>
<comment type="similarity">
    <text evidence="1">Belongs to the enoyl-CoA hydratase/isomerase family.</text>
</comment>
<feature type="compositionally biased region" description="Low complexity" evidence="6">
    <location>
        <begin position="1720"/>
        <end position="1746"/>
    </location>
</feature>
<dbReference type="InterPro" id="IPR050830">
    <property type="entry name" value="Fungal_FAS"/>
</dbReference>
<dbReference type="GO" id="GO:0004312">
    <property type="term" value="F:fatty acid synthase activity"/>
    <property type="evidence" value="ECO:0007669"/>
    <property type="project" value="InterPro"/>
</dbReference>
<dbReference type="Pfam" id="PF18094">
    <property type="entry name" value="DNA_pol_B_N"/>
    <property type="match status" value="1"/>
</dbReference>
<dbReference type="PANTHER" id="PTHR10982">
    <property type="entry name" value="MALONYL COA-ACYL CARRIER PROTEIN TRANSACYLASE"/>
    <property type="match status" value="1"/>
</dbReference>
<dbReference type="PROSITE" id="PS52004">
    <property type="entry name" value="KS3_2"/>
    <property type="match status" value="1"/>
</dbReference>
<dbReference type="RefSeq" id="WP_123389148.1">
    <property type="nucleotide sequence ID" value="NZ_RKHO01000001.1"/>
</dbReference>
<proteinExistence type="inferred from homology"/>
<evidence type="ECO:0000313" key="8">
    <source>
        <dbReference type="EMBL" id="ROR89901.1"/>
    </source>
</evidence>
<dbReference type="Gene3D" id="1.20.930.70">
    <property type="match status" value="1"/>
</dbReference>
<feature type="region of interest" description="Disordered" evidence="6">
    <location>
        <begin position="1710"/>
        <end position="1746"/>
    </location>
</feature>
<dbReference type="InterPro" id="IPR014030">
    <property type="entry name" value="Ketoacyl_synth_N"/>
</dbReference>
<feature type="region of interest" description="Disordered" evidence="6">
    <location>
        <begin position="1"/>
        <end position="24"/>
    </location>
</feature>
<sequence>MTQLPPSTLSHDHATPASGSSLADRLHDGDEFAVTFGGQGADWFATLRELFGEDPDLARLTALVEESGRMVAPIAARLAPALPRPFAPQEWLQDEADPARTETLATGLALPGVLLTQLATLDLLAAEGLDLTRVAPVASVGHSQGILGVAAFAGRREGDVRSDVELLAIARLIGAAAAIVGRRTGLVAHGEDTPMLSVAGASVAEVQELLDTGATDDVAVVAAVNGPRRLVVSGSPAALRAFRAAVEARSAREAAEIEAKSRGGRAFAPVLEPVPVALGFHHPALSPAVALVREWAQECGLDAALAEHLAQAICVETVDWPRELADAVASTTDYVIDLGPAQLSANMTGRALRGRGVTVVPAATTAGRDLLFTPGARVTRAADWSTFAPRLVDRGDGVPVVDTAFTRLTGKSPVLLAGMTPTTVDPEIVAAAANRGHWAELAGGGQVTEEIFAANVARLTDLLDEGATAQFNTLFLDPYLWKMQVGGQRLVQKARLAGAPLDGLVISAGIPETDEATAIIEDLHAAGIGYVVFKPGTVKQIRQVLAIAKAVDTPVIAHIEGGVAGGHHSWEDLDELLLATYPDLRATENLVVCVGGGIGTPDRAVDYLRGTWATAHGEAAMPVDGVLIGTAAMAAKEATTSDAVKELLVSTPGLSPAENGGWVGVNQAAGDVTSGRSQLGADIHEIDNAASRCGALLDQVAGDADAALARKDELVAAMAATCKPYFGDVAEMTYEQVLRRYLELAGPRAAAADGTTSGSGAWLDVTLRTRFEELLDRALGRVHPETSGTVERPYAAELPASDPAAALDALVAAYPQGVSCVLHPADVHFFVEVCRRPGKPVTFVPVIDADVRRWWRSDSLWQAHDAAYDADQVIVIPGPVAVAGITVKDEPVADLLDRFEAAVVADLTAEGAPVTPAVARTTVGADVTLLDAARTSRDVVWASRVVGNPLHRLEGTAATLEPVGDVATSRSAVLRVPLLNGELALALDLSAVPAGGLPVITEDAVTTAMSDLLAVTAGGTLPEVVDDPDGGTATVTATWSADLVADHVGVTDPDRTRRGDAVADPQQGAVPDTLVGLAWPAVFACIGPVEGLLDLVHLDHRLVVTGDLAALADGTGLTLAATRAGVVDATAGRVVTVDVVVRDGATEVATLTERFMVRGRTGSASLAAPESVVEHAEEKPRARLDRFTVTAPHFMGAFAAVSGDHNPLHTDVPAARLAGFDGPIVHGMWTSAVAQRAAASVGATHHPRRLRSWLARWVAPVQPGATVEITVERTGVVDGDLVVEVSAKADGELAMVAKAVVAAPRTAYAFPGQGIQSQGMGLDARSRSTAAREVWDRADRHTREALGFSILAVVRDNPTDLWADGELHRHPDGVLFLTQFTQVAMATLAVAQVAEMREAGVFVEGAITCGHSVGEYNALAAVTGILPLEALLEIVFRRGMAMHHLVPRDAQGRSNYRLAAIRPSQIRLADDDVADFVAQVAAESGEFIQIVNYNLKGSQYAIAGTVRGLEALEEVVAERRARFNGKAAFILVPGIDVPFHSSELHAGVDDFRARLDDLLPETIDPSLLIGRYIPNLVPRLFSLDKAYVEEVAAYVDSPLLTPALEDWATWSADPSRLGRALLIELLAWQFASPVRWIETQDLLFADPAEQTPMGAGLGIEQFVEVGVGNAPTIANLAAQTTKLPSYTGVAPRIVNSSRDAAVVFATDTPVVEDEEEVEPVETTAAPAADAAAEAKPQAAAAPTAAAGAERPADLTYDAAAATTTLAALRTKVRVDQIGSADTIEALCDGVSSRRNQLLVDLGAELGLGAIDGAAEAAWTALGGTVTKLARSYSAFGPVLTEAVSEQLRKFAGSVGAKPAAITDRVTETWQLGPGWVSHVQSALALGLRDGSSTRGGSLGFDVDTSDLASAVDHAVQQVASAHGVTVGMPAAGGGGEGATVDAAALGEITASITGPDGVLASTARHLLGQLGLADEGVGEQTEDLDAELVRLVEAELGADWAKKVSPSFDAKRAVLLDDRWASVREDLARIWTGDDAVRTRSFAGLDQAALAQAQWWLDRARREQRTDLVDFYEGALASGSQGDWADDVAVVTGAAPGSIAGAVVGDLLRGGATVVATTSRLSPERLAFFKQLYRDHASAGAALWVLPANLASYADVDALVEWISSPVVEEAGGQRTELRPGLAPTLVFPFAAPSVQGTAADAGPRAEVEFRVLVWGVERLVTGLAAQGADHRLGRRVHVVLPGSPNRGRFGGDGAYGEAKAAFDAFVQRWHAESDWAARVSFAHAHIGWVRGTGLMGGNDPLVGAVEAAGVRTWAPEEMAAELLALCTDSAREEAATTPVVTDLTGGLGEADLDLAALARQAREQAAAAADVDGAETDTVPALTHPAGWGTAQPTMDWTSIDTRPEDLVVIVGTGEVGPVGSHRTRFELEVEDSLSPAGVLELAWTTGKIVWETQPKAGWHDAASGDPLTEAEVVERFREQIEAGVGIRRYRDDGQMLDNTAPLMVSVFLEQDTSFVVRTRDEADAFVAADPARTRLTPTEDGDWLVTRLAGSEMRVPRRFKLTRFVGGQVPDGFDPAVWGLGSMVESADRLAAWNLVATVDAFVSSGVTPAELLRWVHPTQFANTQGTGIGGMQSTRKMYVDALLGEQPPNDVLQEALPNVVAAHTVQSYLGGYGAMVHPVAACATAAVSVEEAVDKIKLGKASVVVAGGFDDLGIEGILGFGNMSATADTAQMLGKGIDERYVSRPNDRRRGGFVEGQGGGTAVLARGDVAAELGLPVLGVVAYAGSFADGIHTSIPAPGIGALGAGVGGASSPLAKGLRTVGLGADDLAVVYKHDTSTAANDPNESQLHEKLAAALGRTDGAPLYVVSQKSLTGHSKGGAAAFQLNGLCQTLVAGTVAPNRALDCVDEALAENAHLVWLRQALETGPLKAGVLTSLGFGHVSAMIVVAHPGAFVAALPESQRAAWIEKASARLVAGETRRLDAMHGGAPLFEKAEKRRFASSDLAETKADESAMLVDPQARLGEDGVYARAAR</sequence>
<keyword evidence="9" id="KW-1185">Reference proteome</keyword>
<evidence type="ECO:0000256" key="2">
    <source>
        <dbReference type="ARBA" id="ARBA00022679"/>
    </source>
</evidence>
<dbReference type="InterPro" id="IPR014031">
    <property type="entry name" value="Ketoacyl_synth_C"/>
</dbReference>
<name>A0A3N2CQW1_9ACTN</name>
<dbReference type="SUPFAM" id="SSF51412">
    <property type="entry name" value="Inosine monophosphate dehydrogenase (IMPDH)"/>
    <property type="match status" value="1"/>
</dbReference>
<keyword evidence="3" id="KW-0378">Hydrolase</keyword>
<dbReference type="InterPro" id="IPR029069">
    <property type="entry name" value="HotDog_dom_sf"/>
</dbReference>
<dbReference type="CDD" id="cd08950">
    <property type="entry name" value="KR_fFAS_SDR_c_like"/>
    <property type="match status" value="1"/>
</dbReference>
<dbReference type="Gene3D" id="3.40.47.10">
    <property type="match status" value="1"/>
</dbReference>
<dbReference type="Pfam" id="PF00109">
    <property type="entry name" value="ketoacyl-synt"/>
    <property type="match status" value="1"/>
</dbReference>
<dbReference type="Gene3D" id="3.40.366.10">
    <property type="entry name" value="Malonyl-Coenzyme A Acyl Carrier Protein, domain 2"/>
    <property type="match status" value="3"/>
</dbReference>
<reference evidence="8 9" key="1">
    <citation type="submission" date="2018-11" db="EMBL/GenBank/DDBJ databases">
        <title>Sequencing the genomes of 1000 actinobacteria strains.</title>
        <authorList>
            <person name="Klenk H.-P."/>
        </authorList>
    </citation>
    <scope>NUCLEOTIDE SEQUENCE [LARGE SCALE GENOMIC DNA]</scope>
    <source>
        <strain evidence="8 9">DSM 12652</strain>
    </source>
</reference>
<dbReference type="InterPro" id="IPR047224">
    <property type="entry name" value="FAS_alpha_su_C"/>
</dbReference>
<dbReference type="InterPro" id="IPR001227">
    <property type="entry name" value="Ac_transferase_dom_sf"/>
</dbReference>
<dbReference type="SUPFAM" id="SSF52151">
    <property type="entry name" value="FabD/lysophospholipase-like"/>
    <property type="match status" value="2"/>
</dbReference>
<evidence type="ECO:0000313" key="9">
    <source>
        <dbReference type="Proteomes" id="UP000281738"/>
    </source>
</evidence>
<dbReference type="Pfam" id="PF22690">
    <property type="entry name" value="FAS_AT_central"/>
    <property type="match status" value="1"/>
</dbReference>
<organism evidence="8 9">
    <name type="scientific">Nocardioides aurantiacus</name>
    <dbReference type="NCBI Taxonomy" id="86796"/>
    <lineage>
        <taxon>Bacteria</taxon>
        <taxon>Bacillati</taxon>
        <taxon>Actinomycetota</taxon>
        <taxon>Actinomycetes</taxon>
        <taxon>Propionibacteriales</taxon>
        <taxon>Nocardioidaceae</taxon>
        <taxon>Nocardioides</taxon>
    </lineage>
</organism>
<dbReference type="Gene3D" id="3.40.50.720">
    <property type="entry name" value="NAD(P)-binding Rossmann-like Domain"/>
    <property type="match status" value="1"/>
</dbReference>
<keyword evidence="5" id="KW-0560">Oxidoreductase</keyword>
<dbReference type="InterPro" id="IPR013565">
    <property type="entry name" value="Fas1/AflB-like_central"/>
</dbReference>
<dbReference type="SUPFAM" id="SSF53901">
    <property type="entry name" value="Thiolase-like"/>
    <property type="match status" value="2"/>
</dbReference>
<keyword evidence="4" id="KW-0521">NADP</keyword>
<dbReference type="EMBL" id="RKHO01000001">
    <property type="protein sequence ID" value="ROR89901.1"/>
    <property type="molecule type" value="Genomic_DNA"/>
</dbReference>
<dbReference type="Pfam" id="PF02801">
    <property type="entry name" value="Ketoacyl-synt_C"/>
    <property type="match status" value="1"/>
</dbReference>
<dbReference type="Pfam" id="PF00698">
    <property type="entry name" value="Acyl_transf_1"/>
    <property type="match status" value="1"/>
</dbReference>
<dbReference type="FunFam" id="3.40.366.10:FF:000009">
    <property type="entry name" value="Fatty acid synthase Fas"/>
    <property type="match status" value="1"/>
</dbReference>
<dbReference type="GO" id="GO:0006633">
    <property type="term" value="P:fatty acid biosynthetic process"/>
    <property type="evidence" value="ECO:0007669"/>
    <property type="project" value="InterPro"/>
</dbReference>
<dbReference type="SUPFAM" id="SSF55048">
    <property type="entry name" value="Probable ACP-binding domain of malonyl-CoA ACP transacylase"/>
    <property type="match status" value="1"/>
</dbReference>
<evidence type="ECO:0000259" key="7">
    <source>
        <dbReference type="PROSITE" id="PS52004"/>
    </source>
</evidence>
<dbReference type="SMART" id="SM00827">
    <property type="entry name" value="PKS_AT"/>
    <property type="match status" value="1"/>
</dbReference>
<dbReference type="InterPro" id="IPR016036">
    <property type="entry name" value="Malonyl_transacylase_ACP-bd"/>
</dbReference>
<dbReference type="Pfam" id="PF08354">
    <property type="entry name" value="Fas1-AflB-like_hel"/>
    <property type="match status" value="1"/>
</dbReference>
<dbReference type="PRINTS" id="PR01483">
    <property type="entry name" value="FASYNTHASE"/>
</dbReference>
<dbReference type="InterPro" id="IPR013785">
    <property type="entry name" value="Aldolase_TIM"/>
</dbReference>
<comment type="caution">
    <text evidence="8">The sequence shown here is derived from an EMBL/GenBank/DDBJ whole genome shotgun (WGS) entry which is preliminary data.</text>
</comment>
<gene>
    <name evidence="8" type="ORF">EDD33_0732</name>
</gene>
<dbReference type="InterPro" id="IPR003965">
    <property type="entry name" value="Fatty_acid_synthase"/>
</dbReference>
<evidence type="ECO:0000256" key="6">
    <source>
        <dbReference type="SAM" id="MobiDB-lite"/>
    </source>
</evidence>
<dbReference type="Pfam" id="PF01575">
    <property type="entry name" value="MaoC_dehydratas"/>
    <property type="match status" value="1"/>
</dbReference>
<dbReference type="GO" id="GO:0004318">
    <property type="term" value="F:enoyl-[acyl-carrier-protein] reductase (NADH) activity"/>
    <property type="evidence" value="ECO:0007669"/>
    <property type="project" value="InterPro"/>
</dbReference>
<dbReference type="InterPro" id="IPR036291">
    <property type="entry name" value="NAD(P)-bd_dom_sf"/>
</dbReference>
<dbReference type="CDD" id="cd00828">
    <property type="entry name" value="elong_cond_enzymes"/>
    <property type="match status" value="1"/>
</dbReference>